<proteinExistence type="predicted"/>
<evidence type="ECO:0000313" key="2">
    <source>
        <dbReference type="Proteomes" id="UP000229314"/>
    </source>
</evidence>
<sequence>MQKILTAVSRTGEAVPAVGLDFMNGQHSALGGTVIIPRPGVYQIVSTQPAYISATGPAGAAPGSTYLAPGLPQHLIFGLNDTIRSAAVDADGELFVVPLKTE</sequence>
<dbReference type="RefSeq" id="WP_099649345.1">
    <property type="nucleotide sequence ID" value="NZ_CP024422.1"/>
</dbReference>
<name>A0A2D2C222_9RHOB</name>
<dbReference type="EMBL" id="CP024422">
    <property type="protein sequence ID" value="ATQ56551.1"/>
    <property type="molecule type" value="Genomic_DNA"/>
</dbReference>
<dbReference type="Proteomes" id="UP000229314">
    <property type="component" value="Chromosome"/>
</dbReference>
<organism evidence="1 2">
    <name type="scientific">Paracoccus yeei</name>
    <dbReference type="NCBI Taxonomy" id="147645"/>
    <lineage>
        <taxon>Bacteria</taxon>
        <taxon>Pseudomonadati</taxon>
        <taxon>Pseudomonadota</taxon>
        <taxon>Alphaproteobacteria</taxon>
        <taxon>Rhodobacterales</taxon>
        <taxon>Paracoccaceae</taxon>
        <taxon>Paracoccus</taxon>
    </lineage>
</organism>
<gene>
    <name evidence="1" type="ORF">PYTT13_12615</name>
</gene>
<evidence type="ECO:0000313" key="1">
    <source>
        <dbReference type="EMBL" id="ATQ56551.1"/>
    </source>
</evidence>
<reference evidence="1 2" key="1">
    <citation type="submission" date="2017-10" db="EMBL/GenBank/DDBJ databases">
        <title>Complete genome sequence of Paracoccus yeei TT13 isolated from human skin.</title>
        <authorList>
            <person name="Lee K."/>
            <person name="Lim J.Y."/>
            <person name="Hwang I."/>
        </authorList>
    </citation>
    <scope>NUCLEOTIDE SEQUENCE [LARGE SCALE GENOMIC DNA]</scope>
    <source>
        <strain evidence="1 2">TT13</strain>
    </source>
</reference>
<accession>A0A2D2C222</accession>
<dbReference type="AlphaFoldDB" id="A0A2D2C222"/>
<protein>
    <submittedName>
        <fullName evidence="1">Uncharacterized protein</fullName>
    </submittedName>
</protein>
<dbReference type="GeneID" id="78898492"/>